<organism evidence="7 8">
    <name type="scientific">Dehalobacterium formicoaceticum</name>
    <dbReference type="NCBI Taxonomy" id="51515"/>
    <lineage>
        <taxon>Bacteria</taxon>
        <taxon>Bacillati</taxon>
        <taxon>Bacillota</taxon>
        <taxon>Clostridia</taxon>
        <taxon>Eubacteriales</taxon>
        <taxon>Peptococcaceae</taxon>
        <taxon>Dehalobacterium</taxon>
    </lineage>
</organism>
<reference evidence="7 8" key="1">
    <citation type="submission" date="2022-08" db="EMBL/GenBank/DDBJ databases">
        <title>Proteogenomics of the novel Dehalobacterium formicoaceticum strain EZ94 highlights a key role of methyltransferases during anaerobic dichloromethane degradation.</title>
        <authorList>
            <person name="Wasmund K."/>
        </authorList>
    </citation>
    <scope>NUCLEOTIDE SEQUENCE [LARGE SCALE GENOMIC DNA]</scope>
    <source>
        <strain evidence="7 8">EZ94</strain>
    </source>
</reference>
<name>A0ABT1Y5I2_9FIRM</name>
<dbReference type="InterPro" id="IPR002571">
    <property type="entry name" value="HrcA"/>
</dbReference>
<dbReference type="PANTHER" id="PTHR34824:SF1">
    <property type="entry name" value="HEAT-INDUCIBLE TRANSCRIPTION REPRESSOR HRCA"/>
    <property type="match status" value="1"/>
</dbReference>
<keyword evidence="4 5" id="KW-0804">Transcription</keyword>
<evidence type="ECO:0000256" key="2">
    <source>
        <dbReference type="ARBA" id="ARBA00023015"/>
    </source>
</evidence>
<accession>A0ABT1Y5I2</accession>
<evidence type="ECO:0000259" key="6">
    <source>
        <dbReference type="Pfam" id="PF01628"/>
    </source>
</evidence>
<evidence type="ECO:0000256" key="4">
    <source>
        <dbReference type="ARBA" id="ARBA00023163"/>
    </source>
</evidence>
<dbReference type="Pfam" id="PF01628">
    <property type="entry name" value="HrcA"/>
    <property type="match status" value="1"/>
</dbReference>
<keyword evidence="3 5" id="KW-0346">Stress response</keyword>
<protein>
    <recommendedName>
        <fullName evidence="5">Heat-inducible transcription repressor HrcA</fullName>
    </recommendedName>
</protein>
<dbReference type="InterPro" id="IPR023120">
    <property type="entry name" value="WHTH_transcript_rep_HrcA_IDD"/>
</dbReference>
<dbReference type="Gene3D" id="3.30.450.40">
    <property type="match status" value="1"/>
</dbReference>
<keyword evidence="8" id="KW-1185">Reference proteome</keyword>
<comment type="function">
    <text evidence="5">Negative regulator of class I heat shock genes (grpE-dnaK-dnaJ and groELS operons). Prevents heat-shock induction of these operons.</text>
</comment>
<evidence type="ECO:0000256" key="3">
    <source>
        <dbReference type="ARBA" id="ARBA00023016"/>
    </source>
</evidence>
<evidence type="ECO:0000256" key="5">
    <source>
        <dbReference type="HAMAP-Rule" id="MF_00081"/>
    </source>
</evidence>
<dbReference type="NCBIfam" id="TIGR00331">
    <property type="entry name" value="hrcA"/>
    <property type="match status" value="1"/>
</dbReference>
<keyword evidence="1 5" id="KW-0678">Repressor</keyword>
<dbReference type="PIRSF" id="PIRSF005485">
    <property type="entry name" value="HrcA"/>
    <property type="match status" value="1"/>
</dbReference>
<keyword evidence="2 5" id="KW-0805">Transcription regulation</keyword>
<feature type="domain" description="Heat-inducible transcription repressor HrcA C-terminal" evidence="6">
    <location>
        <begin position="103"/>
        <end position="322"/>
    </location>
</feature>
<dbReference type="InterPro" id="IPR021153">
    <property type="entry name" value="HrcA_C"/>
</dbReference>
<dbReference type="PANTHER" id="PTHR34824">
    <property type="entry name" value="HEAT-INDUCIBLE TRANSCRIPTION REPRESSOR HRCA"/>
    <property type="match status" value="1"/>
</dbReference>
<dbReference type="RefSeq" id="WP_257912571.1">
    <property type="nucleotide sequence ID" value="NZ_JANPWE010000002.1"/>
</dbReference>
<evidence type="ECO:0000313" key="8">
    <source>
        <dbReference type="Proteomes" id="UP001524944"/>
    </source>
</evidence>
<dbReference type="SUPFAM" id="SSF46785">
    <property type="entry name" value="Winged helix' DNA-binding domain"/>
    <property type="match status" value="1"/>
</dbReference>
<dbReference type="InterPro" id="IPR029016">
    <property type="entry name" value="GAF-like_dom_sf"/>
</dbReference>
<dbReference type="EMBL" id="JANPWE010000002">
    <property type="protein sequence ID" value="MCR6544946.1"/>
    <property type="molecule type" value="Genomic_DNA"/>
</dbReference>
<evidence type="ECO:0000313" key="7">
    <source>
        <dbReference type="EMBL" id="MCR6544946.1"/>
    </source>
</evidence>
<gene>
    <name evidence="5 7" type="primary">hrcA</name>
    <name evidence="7" type="ORF">NVS47_05335</name>
</gene>
<dbReference type="InterPro" id="IPR036388">
    <property type="entry name" value="WH-like_DNA-bd_sf"/>
</dbReference>
<comment type="caution">
    <text evidence="7">The sequence shown here is derived from an EMBL/GenBank/DDBJ whole genome shotgun (WGS) entry which is preliminary data.</text>
</comment>
<dbReference type="Gene3D" id="1.10.10.10">
    <property type="entry name" value="Winged helix-like DNA-binding domain superfamily/Winged helix DNA-binding domain"/>
    <property type="match status" value="1"/>
</dbReference>
<dbReference type="Proteomes" id="UP001524944">
    <property type="component" value="Unassembled WGS sequence"/>
</dbReference>
<dbReference type="InterPro" id="IPR036390">
    <property type="entry name" value="WH_DNA-bd_sf"/>
</dbReference>
<dbReference type="Gene3D" id="3.30.390.60">
    <property type="entry name" value="Heat-inducible transcription repressor hrca homolog, domain 3"/>
    <property type="match status" value="1"/>
</dbReference>
<evidence type="ECO:0000256" key="1">
    <source>
        <dbReference type="ARBA" id="ARBA00022491"/>
    </source>
</evidence>
<proteinExistence type="inferred from homology"/>
<sequence>MDERKKQILQAIVNDYVTTAEPVGSRTISKKYGLGVSSATIRNEMSDLEELGYIEQPHTSAGRIPSDKGYRYYVDCLMEKEKLTPTEIKQVENFFAQKNTDLEQIVQATCHLLSQLTNYTAIILVPKRGDGSLERIQLIPVSLYRVMVVIVSDTGFINHRVLDLPHPIEPQRLQEISDFLQKKLFGLNMEKVNGTLLKEISHQFSNHGDFKNLTLELLEQVLTKSKDDRFFLNGILNMLNQPEFRDLEKLKALFTSLEEDQIVKSILMRKRKDGTDITIGEENSIQGINQCSVITTDYKINGKIIGSIGVLGPTRMNYSKAVTVLEYVTDQLSWLLEKY</sequence>
<dbReference type="SUPFAM" id="SSF55781">
    <property type="entry name" value="GAF domain-like"/>
    <property type="match status" value="1"/>
</dbReference>
<comment type="similarity">
    <text evidence="5">Belongs to the HrcA family.</text>
</comment>
<dbReference type="HAMAP" id="MF_00081">
    <property type="entry name" value="HrcA"/>
    <property type="match status" value="1"/>
</dbReference>